<dbReference type="PANTHER" id="PTHR14787:SF1">
    <property type="entry name" value="ATPASE PAAT"/>
    <property type="match status" value="1"/>
</dbReference>
<dbReference type="AlphaFoldDB" id="A0ABD0WUL5"/>
<keyword evidence="4" id="KW-1185">Reference proteome</keyword>
<dbReference type="PANTHER" id="PTHR14787">
    <property type="entry name" value="C10ORF188 FAMILY MEMBER"/>
    <property type="match status" value="1"/>
</dbReference>
<sequence length="404" mass="43572">MSSIDVNTSKSGPVNVHTSWAYISQDRQLDDILFPVESSNNADFNDTEPLKSCVPVLLEQLEDGSPCVLTLSCAPHCLIASLLVTSEARTMEVYSLAGDYCGTCRGESNPNTQPNCTERGPFYRKHLILESPTTSCSVKLLSLGGQRSVAVAQVVMGLQTQTPADCSPTLVPGIDMLRVQSMMEEMGTALSPGAQSLLDMVQFQQKNKTDSLGGLLPLLMSSGALSALAKGMNGPSASRQENNHQPSVHIATRPYDMSSSASPDPCPQAPVASSNHSSLADMTSPFDIGQPGGRGLCVTPDMFPMLQSVCGQVTQLRIQDAAKLTNGPRTEHACCRELELVLERRLEQMERRLMEQMEKRLDTLQQRLETALLHALLPADTRNNVTTVEPALDQNLSVSGSALT</sequence>
<organism evidence="3 4">
    <name type="scientific">Umbra pygmaea</name>
    <name type="common">Eastern mudminnow</name>
    <dbReference type="NCBI Taxonomy" id="75934"/>
    <lineage>
        <taxon>Eukaryota</taxon>
        <taxon>Metazoa</taxon>
        <taxon>Chordata</taxon>
        <taxon>Craniata</taxon>
        <taxon>Vertebrata</taxon>
        <taxon>Euteleostomi</taxon>
        <taxon>Actinopterygii</taxon>
        <taxon>Neopterygii</taxon>
        <taxon>Teleostei</taxon>
        <taxon>Protacanthopterygii</taxon>
        <taxon>Esociformes</taxon>
        <taxon>Umbridae</taxon>
        <taxon>Umbra</taxon>
    </lineage>
</organism>
<dbReference type="Proteomes" id="UP001557470">
    <property type="component" value="Unassembled WGS sequence"/>
</dbReference>
<dbReference type="Pfam" id="PF14958">
    <property type="entry name" value="PAAT-like"/>
    <property type="match status" value="1"/>
</dbReference>
<proteinExistence type="predicted"/>
<gene>
    <name evidence="3" type="ORF">UPYG_G00137970</name>
</gene>
<accession>A0ABD0WUL5</accession>
<dbReference type="InterPro" id="IPR028043">
    <property type="entry name" value="PAAT-like"/>
</dbReference>
<evidence type="ECO:0000313" key="3">
    <source>
        <dbReference type="EMBL" id="KAL0984166.1"/>
    </source>
</evidence>
<protein>
    <submittedName>
        <fullName evidence="3">Uncharacterized protein</fullName>
    </submittedName>
</protein>
<evidence type="ECO:0000313" key="4">
    <source>
        <dbReference type="Proteomes" id="UP001557470"/>
    </source>
</evidence>
<feature type="region of interest" description="Disordered" evidence="2">
    <location>
        <begin position="254"/>
        <end position="278"/>
    </location>
</feature>
<keyword evidence="1" id="KW-0175">Coiled coil</keyword>
<reference evidence="3 4" key="1">
    <citation type="submission" date="2024-06" db="EMBL/GenBank/DDBJ databases">
        <authorList>
            <person name="Pan Q."/>
            <person name="Wen M."/>
            <person name="Jouanno E."/>
            <person name="Zahm M."/>
            <person name="Klopp C."/>
            <person name="Cabau C."/>
            <person name="Louis A."/>
            <person name="Berthelot C."/>
            <person name="Parey E."/>
            <person name="Roest Crollius H."/>
            <person name="Montfort J."/>
            <person name="Robinson-Rechavi M."/>
            <person name="Bouchez O."/>
            <person name="Lampietro C."/>
            <person name="Lopez Roques C."/>
            <person name="Donnadieu C."/>
            <person name="Postlethwait J."/>
            <person name="Bobe J."/>
            <person name="Verreycken H."/>
            <person name="Guiguen Y."/>
        </authorList>
    </citation>
    <scope>NUCLEOTIDE SEQUENCE [LARGE SCALE GENOMIC DNA]</scope>
    <source>
        <strain evidence="3">Up_M1</strain>
        <tissue evidence="3">Testis</tissue>
    </source>
</reference>
<comment type="caution">
    <text evidence="3">The sequence shown here is derived from an EMBL/GenBank/DDBJ whole genome shotgun (WGS) entry which is preliminary data.</text>
</comment>
<name>A0ABD0WUL5_UMBPY</name>
<dbReference type="EMBL" id="JAGEUA010000004">
    <property type="protein sequence ID" value="KAL0984166.1"/>
    <property type="molecule type" value="Genomic_DNA"/>
</dbReference>
<evidence type="ECO:0000256" key="1">
    <source>
        <dbReference type="SAM" id="Coils"/>
    </source>
</evidence>
<feature type="coiled-coil region" evidence="1">
    <location>
        <begin position="339"/>
        <end position="374"/>
    </location>
</feature>
<evidence type="ECO:0000256" key="2">
    <source>
        <dbReference type="SAM" id="MobiDB-lite"/>
    </source>
</evidence>